<dbReference type="EMBL" id="JADGMS010000011">
    <property type="protein sequence ID" value="KAF9673149.1"/>
    <property type="molecule type" value="Genomic_DNA"/>
</dbReference>
<sequence>MSLILTSGFAMATDRMPNEHTSTSKLPSPNHNPNHRFGKGCGRNWNQGCGLRRIGQWETTKGSWSLDLHS</sequence>
<organism evidence="2 3">
    <name type="scientific">Salix dunnii</name>
    <dbReference type="NCBI Taxonomy" id="1413687"/>
    <lineage>
        <taxon>Eukaryota</taxon>
        <taxon>Viridiplantae</taxon>
        <taxon>Streptophyta</taxon>
        <taxon>Embryophyta</taxon>
        <taxon>Tracheophyta</taxon>
        <taxon>Spermatophyta</taxon>
        <taxon>Magnoliopsida</taxon>
        <taxon>eudicotyledons</taxon>
        <taxon>Gunneridae</taxon>
        <taxon>Pentapetalae</taxon>
        <taxon>rosids</taxon>
        <taxon>fabids</taxon>
        <taxon>Malpighiales</taxon>
        <taxon>Salicaceae</taxon>
        <taxon>Saliceae</taxon>
        <taxon>Salix</taxon>
    </lineage>
</organism>
<comment type="caution">
    <text evidence="2">The sequence shown here is derived from an EMBL/GenBank/DDBJ whole genome shotgun (WGS) entry which is preliminary data.</text>
</comment>
<dbReference type="AlphaFoldDB" id="A0A835JRB3"/>
<accession>A0A835JRB3</accession>
<evidence type="ECO:0000256" key="1">
    <source>
        <dbReference type="SAM" id="MobiDB-lite"/>
    </source>
</evidence>
<evidence type="ECO:0000313" key="2">
    <source>
        <dbReference type="EMBL" id="KAF9673149.1"/>
    </source>
</evidence>
<feature type="compositionally biased region" description="Polar residues" evidence="1">
    <location>
        <begin position="19"/>
        <end position="32"/>
    </location>
</feature>
<keyword evidence="3" id="KW-1185">Reference proteome</keyword>
<evidence type="ECO:0000313" key="3">
    <source>
        <dbReference type="Proteomes" id="UP000657918"/>
    </source>
</evidence>
<reference evidence="2 3" key="1">
    <citation type="submission" date="2020-10" db="EMBL/GenBank/DDBJ databases">
        <title>Plant Genome Project.</title>
        <authorList>
            <person name="Zhang R.-G."/>
        </authorList>
    </citation>
    <scope>NUCLEOTIDE SEQUENCE [LARGE SCALE GENOMIC DNA]</scope>
    <source>
        <strain evidence="2">FAFU-HL-1</strain>
        <tissue evidence="2">Leaf</tissue>
    </source>
</reference>
<gene>
    <name evidence="2" type="ORF">SADUNF_Sadunf11G0118600</name>
</gene>
<name>A0A835JRB3_9ROSI</name>
<feature type="region of interest" description="Disordered" evidence="1">
    <location>
        <begin position="1"/>
        <end position="39"/>
    </location>
</feature>
<protein>
    <submittedName>
        <fullName evidence="2">Uncharacterized protein</fullName>
    </submittedName>
</protein>
<proteinExistence type="predicted"/>
<dbReference type="Proteomes" id="UP000657918">
    <property type="component" value="Chromosome 11"/>
</dbReference>